<dbReference type="Proteomes" id="UP000252139">
    <property type="component" value="Unassembled WGS sequence"/>
</dbReference>
<accession>A0A367IRJ8</accession>
<organism evidence="1 2">
    <name type="scientific">Rhizopus azygosporus</name>
    <name type="common">Rhizopus microsporus var. azygosporus</name>
    <dbReference type="NCBI Taxonomy" id="86630"/>
    <lineage>
        <taxon>Eukaryota</taxon>
        <taxon>Fungi</taxon>
        <taxon>Fungi incertae sedis</taxon>
        <taxon>Mucoromycota</taxon>
        <taxon>Mucoromycotina</taxon>
        <taxon>Mucoromycetes</taxon>
        <taxon>Mucorales</taxon>
        <taxon>Mucorineae</taxon>
        <taxon>Rhizopodaceae</taxon>
        <taxon>Rhizopus</taxon>
    </lineage>
</organism>
<protein>
    <submittedName>
        <fullName evidence="1">Uncharacterized protein</fullName>
    </submittedName>
</protein>
<evidence type="ECO:0000313" key="2">
    <source>
        <dbReference type="Proteomes" id="UP000252139"/>
    </source>
</evidence>
<gene>
    <name evidence="1" type="ORF">CU097_001243</name>
</gene>
<evidence type="ECO:0000313" key="1">
    <source>
        <dbReference type="EMBL" id="RCH80293.1"/>
    </source>
</evidence>
<dbReference type="OrthoDB" id="10540956at2759"/>
<name>A0A367IRJ8_RHIAZ</name>
<dbReference type="EMBL" id="PJQL01003995">
    <property type="protein sequence ID" value="RCH80293.1"/>
    <property type="molecule type" value="Genomic_DNA"/>
</dbReference>
<proteinExistence type="predicted"/>
<sequence>LYHYTKPFFSRLFTVPQLNFAKDTLNQDDEVATSIEHAFIEKFAIGAQFSSIDELEAVAKEFGKEHSIVLATLRSNKRMVYLICKHGQEYCAAKKPVAEAKNNEKDQWTSYF</sequence>
<feature type="non-terminal residue" evidence="1">
    <location>
        <position position="1"/>
    </location>
</feature>
<comment type="caution">
    <text evidence="1">The sequence shown here is derived from an EMBL/GenBank/DDBJ whole genome shotgun (WGS) entry which is preliminary data.</text>
</comment>
<dbReference type="AlphaFoldDB" id="A0A367IRJ8"/>
<keyword evidence="2" id="KW-1185">Reference proteome</keyword>
<reference evidence="1 2" key="1">
    <citation type="journal article" date="2018" name="G3 (Bethesda)">
        <title>Phylogenetic and Phylogenomic Definition of Rhizopus Species.</title>
        <authorList>
            <person name="Gryganskyi A.P."/>
            <person name="Golan J."/>
            <person name="Dolatabadi S."/>
            <person name="Mondo S."/>
            <person name="Robb S."/>
            <person name="Idnurm A."/>
            <person name="Muszewska A."/>
            <person name="Steczkiewicz K."/>
            <person name="Masonjones S."/>
            <person name="Liao H.L."/>
            <person name="Gajdeczka M.T."/>
            <person name="Anike F."/>
            <person name="Vuek A."/>
            <person name="Anishchenko I.M."/>
            <person name="Voigt K."/>
            <person name="de Hoog G.S."/>
            <person name="Smith M.E."/>
            <person name="Heitman J."/>
            <person name="Vilgalys R."/>
            <person name="Stajich J.E."/>
        </authorList>
    </citation>
    <scope>NUCLEOTIDE SEQUENCE [LARGE SCALE GENOMIC DNA]</scope>
    <source>
        <strain evidence="1 2">CBS 357.93</strain>
    </source>
</reference>